<proteinExistence type="predicted"/>
<evidence type="ECO:0000256" key="3">
    <source>
        <dbReference type="ARBA" id="ARBA00023004"/>
    </source>
</evidence>
<evidence type="ECO:0000256" key="5">
    <source>
        <dbReference type="ARBA" id="ARBA00023157"/>
    </source>
</evidence>
<dbReference type="InterPro" id="IPR006076">
    <property type="entry name" value="FAD-dep_OxRdtase"/>
</dbReference>
<dbReference type="PROSITE" id="PS51296">
    <property type="entry name" value="RIESKE"/>
    <property type="match status" value="1"/>
</dbReference>
<dbReference type="PANTHER" id="PTHR13847:SF274">
    <property type="entry name" value="RIESKE 2FE-2S IRON-SULFUR PROTEIN YHFW-RELATED"/>
    <property type="match status" value="1"/>
</dbReference>
<dbReference type="Gene3D" id="3.30.9.10">
    <property type="entry name" value="D-Amino Acid Oxidase, subunit A, domain 2"/>
    <property type="match status" value="1"/>
</dbReference>
<evidence type="ECO:0000256" key="2">
    <source>
        <dbReference type="ARBA" id="ARBA00022723"/>
    </source>
</evidence>
<dbReference type="EMBL" id="JBHSEF010000021">
    <property type="protein sequence ID" value="MFC4354963.1"/>
    <property type="molecule type" value="Genomic_DNA"/>
</dbReference>
<organism evidence="7 8">
    <name type="scientific">Chryseomicrobium palamuruense</name>
    <dbReference type="NCBI Taxonomy" id="682973"/>
    <lineage>
        <taxon>Bacteria</taxon>
        <taxon>Bacillati</taxon>
        <taxon>Bacillota</taxon>
        <taxon>Bacilli</taxon>
        <taxon>Bacillales</taxon>
        <taxon>Caryophanaceae</taxon>
        <taxon>Chryseomicrobium</taxon>
    </lineage>
</organism>
<dbReference type="InterPro" id="IPR036922">
    <property type="entry name" value="Rieske_2Fe-2S_sf"/>
</dbReference>
<dbReference type="InterPro" id="IPR036188">
    <property type="entry name" value="FAD/NAD-bd_sf"/>
</dbReference>
<keyword evidence="1" id="KW-0001">2Fe-2S</keyword>
<keyword evidence="4" id="KW-0411">Iron-sulfur</keyword>
<protein>
    <submittedName>
        <fullName evidence="7">FAD-dependent oxidoreductase</fullName>
    </submittedName>
</protein>
<evidence type="ECO:0000256" key="4">
    <source>
        <dbReference type="ARBA" id="ARBA00023014"/>
    </source>
</evidence>
<evidence type="ECO:0000256" key="1">
    <source>
        <dbReference type="ARBA" id="ARBA00022714"/>
    </source>
</evidence>
<keyword evidence="5" id="KW-1015">Disulfide bond</keyword>
<evidence type="ECO:0000313" key="8">
    <source>
        <dbReference type="Proteomes" id="UP001595733"/>
    </source>
</evidence>
<dbReference type="PANTHER" id="PTHR13847">
    <property type="entry name" value="SARCOSINE DEHYDROGENASE-RELATED"/>
    <property type="match status" value="1"/>
</dbReference>
<evidence type="ECO:0000259" key="6">
    <source>
        <dbReference type="PROSITE" id="PS51296"/>
    </source>
</evidence>
<dbReference type="RefSeq" id="WP_378141263.1">
    <property type="nucleotide sequence ID" value="NZ_JBHSEF010000021.1"/>
</dbReference>
<name>A0ABV8UWQ8_9BACL</name>
<keyword evidence="3" id="KW-0408">Iron</keyword>
<evidence type="ECO:0000313" key="7">
    <source>
        <dbReference type="EMBL" id="MFC4354963.1"/>
    </source>
</evidence>
<reference evidence="8" key="1">
    <citation type="journal article" date="2019" name="Int. J. Syst. Evol. Microbiol.">
        <title>The Global Catalogue of Microorganisms (GCM) 10K type strain sequencing project: providing services to taxonomists for standard genome sequencing and annotation.</title>
        <authorList>
            <consortium name="The Broad Institute Genomics Platform"/>
            <consortium name="The Broad Institute Genome Sequencing Center for Infectious Disease"/>
            <person name="Wu L."/>
            <person name="Ma J."/>
        </authorList>
    </citation>
    <scope>NUCLEOTIDE SEQUENCE [LARGE SCALE GENOMIC DNA]</scope>
    <source>
        <strain evidence="8">CCUG 50353</strain>
    </source>
</reference>
<dbReference type="Gene3D" id="2.102.10.10">
    <property type="entry name" value="Rieske [2Fe-2S] iron-sulphur domain"/>
    <property type="match status" value="1"/>
</dbReference>
<dbReference type="CDD" id="cd03477">
    <property type="entry name" value="Rieske_YhfW_C"/>
    <property type="match status" value="1"/>
</dbReference>
<sequence length="511" mass="56574">MTQSFTNEPSSYWLDGPQIPEFAPLNESIRTDIVIVGGGIVGITAAYLLRNSGRLVTVLEGGRLLHGTTGYTTAKLTAQHGLIYDELISTFSEQQAGDYYEANRKAMDWVKQLVDELGIDCGLETRPAYLYSESTKGEEQLEKEYEAYQKLGIPGATLTTETDLPFPIRKALRLDDQLQFHPVYLLATLVKEATDAGVKFYENSRAKTVHMPSQVELVDGHKVDAQQVLVTSHFPFNDFEGLYFSRMRPERSYAMTLRGNVQEDLGMYINVESPTRSIRSVLDASGERLLQIGGEGHVSGRHEESTRNNYAKLRDFAAEHFGTTEVTHHWSAQDLAPLDHLPYIGQMVTGMPNVFVATGFSKWGMSNGIAAAHILHDLALDRSNPYEELFSPTRSKLKPKDVGSFIKDNAGVAKELIKGKLTGAEASLDELGLDEGKIVRVDGQKLAAYKDEQGAVTFVKPACTHMGCDVAFNQAERSWDCPCHGSRFSYRGDVLEGPATEPLEQVQPKQS</sequence>
<dbReference type="InterPro" id="IPR038010">
    <property type="entry name" value="YhfW_C"/>
</dbReference>
<accession>A0ABV8UWQ8</accession>
<dbReference type="Gene3D" id="3.50.50.60">
    <property type="entry name" value="FAD/NAD(P)-binding domain"/>
    <property type="match status" value="1"/>
</dbReference>
<keyword evidence="2" id="KW-0479">Metal-binding</keyword>
<dbReference type="InterPro" id="IPR005805">
    <property type="entry name" value="Rieske_Fe-S_prot_C"/>
</dbReference>
<dbReference type="SUPFAM" id="SSF51905">
    <property type="entry name" value="FAD/NAD(P)-binding domain"/>
    <property type="match status" value="1"/>
</dbReference>
<gene>
    <name evidence="7" type="ORF">ACFO0S_07875</name>
</gene>
<feature type="domain" description="Rieske" evidence="6">
    <location>
        <begin position="423"/>
        <end position="511"/>
    </location>
</feature>
<dbReference type="PRINTS" id="PR00162">
    <property type="entry name" value="RIESKE"/>
</dbReference>
<keyword evidence="8" id="KW-1185">Reference proteome</keyword>
<dbReference type="Pfam" id="PF01266">
    <property type="entry name" value="DAO"/>
    <property type="match status" value="1"/>
</dbReference>
<dbReference type="Pfam" id="PF00355">
    <property type="entry name" value="Rieske"/>
    <property type="match status" value="1"/>
</dbReference>
<dbReference type="InterPro" id="IPR017941">
    <property type="entry name" value="Rieske_2Fe-2S"/>
</dbReference>
<dbReference type="Proteomes" id="UP001595733">
    <property type="component" value="Unassembled WGS sequence"/>
</dbReference>
<dbReference type="SUPFAM" id="SSF50022">
    <property type="entry name" value="ISP domain"/>
    <property type="match status" value="1"/>
</dbReference>
<comment type="caution">
    <text evidence="7">The sequence shown here is derived from an EMBL/GenBank/DDBJ whole genome shotgun (WGS) entry which is preliminary data.</text>
</comment>